<dbReference type="FunFam" id="2.70.98.20:FF:000001">
    <property type="entry name" value="Amine oxidase"/>
    <property type="match status" value="1"/>
</dbReference>
<comment type="PTM">
    <text evidence="10 11">Topaquinone (TPQ) is generated by copper-dependent autoxidation of a specific tyrosyl residue.</text>
</comment>
<dbReference type="PANTHER" id="PTHR10638">
    <property type="entry name" value="COPPER AMINE OXIDASE"/>
    <property type="match status" value="1"/>
</dbReference>
<dbReference type="GO" id="GO:0005507">
    <property type="term" value="F:copper ion binding"/>
    <property type="evidence" value="ECO:0007669"/>
    <property type="project" value="InterPro"/>
</dbReference>
<dbReference type="InParanoid" id="A0A5J5F125"/>
<keyword evidence="4 11" id="KW-0479">Metal-binding</keyword>
<evidence type="ECO:0000256" key="3">
    <source>
        <dbReference type="ARBA" id="ARBA00011738"/>
    </source>
</evidence>
<dbReference type="Proteomes" id="UP000326924">
    <property type="component" value="Unassembled WGS sequence"/>
</dbReference>
<name>A0A5J5F125_9PEZI</name>
<feature type="region of interest" description="Disordered" evidence="12">
    <location>
        <begin position="718"/>
        <end position="738"/>
    </location>
</feature>
<organism evidence="14 15">
    <name type="scientific">Sphaerosporella brunnea</name>
    <dbReference type="NCBI Taxonomy" id="1250544"/>
    <lineage>
        <taxon>Eukaryota</taxon>
        <taxon>Fungi</taxon>
        <taxon>Dikarya</taxon>
        <taxon>Ascomycota</taxon>
        <taxon>Pezizomycotina</taxon>
        <taxon>Pezizomycetes</taxon>
        <taxon>Pezizales</taxon>
        <taxon>Pyronemataceae</taxon>
        <taxon>Sphaerosporella</taxon>
    </lineage>
</organism>
<dbReference type="PROSITE" id="PS01164">
    <property type="entry name" value="COPPER_AMINE_OXID_1"/>
    <property type="match status" value="1"/>
</dbReference>
<dbReference type="Gene3D" id="3.10.450.40">
    <property type="match status" value="2"/>
</dbReference>
<dbReference type="GO" id="GO:0009308">
    <property type="term" value="P:amine metabolic process"/>
    <property type="evidence" value="ECO:0007669"/>
    <property type="project" value="UniProtKB-UniRule"/>
</dbReference>
<dbReference type="EC" id="1.4.3.-" evidence="11"/>
<evidence type="ECO:0000256" key="10">
    <source>
        <dbReference type="PIRSR" id="PIRSR600269-51"/>
    </source>
</evidence>
<dbReference type="InterPro" id="IPR000269">
    <property type="entry name" value="Cu_amine_oxidase"/>
</dbReference>
<evidence type="ECO:0000256" key="9">
    <source>
        <dbReference type="PIRSR" id="PIRSR600269-50"/>
    </source>
</evidence>
<feature type="compositionally biased region" description="Polar residues" evidence="12">
    <location>
        <begin position="718"/>
        <end position="734"/>
    </location>
</feature>
<dbReference type="Gene3D" id="2.70.98.20">
    <property type="entry name" value="Copper amine oxidase, catalytic domain"/>
    <property type="match status" value="1"/>
</dbReference>
<feature type="domain" description="Copper amine oxidase catalytic" evidence="13">
    <location>
        <begin position="290"/>
        <end position="673"/>
    </location>
</feature>
<feature type="modified residue" description="2',4',5'-topaquinone" evidence="10">
    <location>
        <position position="448"/>
    </location>
</feature>
<evidence type="ECO:0000256" key="11">
    <source>
        <dbReference type="RuleBase" id="RU000672"/>
    </source>
</evidence>
<evidence type="ECO:0000256" key="1">
    <source>
        <dbReference type="ARBA" id="ARBA00001935"/>
    </source>
</evidence>
<keyword evidence="8" id="KW-1015">Disulfide bond</keyword>
<keyword evidence="7 11" id="KW-0186">Copper</keyword>
<dbReference type="AlphaFoldDB" id="A0A5J5F125"/>
<comment type="subunit">
    <text evidence="3">Homodimer.</text>
</comment>
<keyword evidence="6 11" id="KW-0560">Oxidoreductase</keyword>
<evidence type="ECO:0000256" key="6">
    <source>
        <dbReference type="ARBA" id="ARBA00023002"/>
    </source>
</evidence>
<evidence type="ECO:0000256" key="5">
    <source>
        <dbReference type="ARBA" id="ARBA00022772"/>
    </source>
</evidence>
<gene>
    <name evidence="14" type="ORF">FN846DRAFT_1008601</name>
</gene>
<evidence type="ECO:0000256" key="7">
    <source>
        <dbReference type="ARBA" id="ARBA00023008"/>
    </source>
</evidence>
<dbReference type="GO" id="GO:0008131">
    <property type="term" value="F:primary methylamine oxidase activity"/>
    <property type="evidence" value="ECO:0007669"/>
    <property type="project" value="InterPro"/>
</dbReference>
<proteinExistence type="inferred from homology"/>
<feature type="active site" description="Proton acceptor" evidence="9">
    <location>
        <position position="364"/>
    </location>
</feature>
<keyword evidence="5 9" id="KW-0801">TPQ</keyword>
<comment type="cofactor">
    <cofactor evidence="1">
        <name>Cu cation</name>
        <dbReference type="ChEBI" id="CHEBI:23378"/>
    </cofactor>
</comment>
<evidence type="ECO:0000313" key="14">
    <source>
        <dbReference type="EMBL" id="KAA8909553.1"/>
    </source>
</evidence>
<comment type="caution">
    <text evidence="14">The sequence shown here is derived from an EMBL/GenBank/DDBJ whole genome shotgun (WGS) entry which is preliminary data.</text>
</comment>
<feature type="active site" description="Schiff-base intermediate with substrate; via topaquinone" evidence="9">
    <location>
        <position position="448"/>
    </location>
</feature>
<dbReference type="OrthoDB" id="5379943at2759"/>
<protein>
    <recommendedName>
        <fullName evidence="11">Amine oxidase</fullName>
        <ecNumber evidence="11">1.4.3.-</ecNumber>
    </recommendedName>
</protein>
<dbReference type="InterPro" id="IPR015798">
    <property type="entry name" value="Cu_amine_oxidase_C"/>
</dbReference>
<keyword evidence="15" id="KW-1185">Reference proteome</keyword>
<accession>A0A5J5F125</accession>
<dbReference type="GO" id="GO:0048038">
    <property type="term" value="F:quinone binding"/>
    <property type="evidence" value="ECO:0007669"/>
    <property type="project" value="InterPro"/>
</dbReference>
<evidence type="ECO:0000313" key="15">
    <source>
        <dbReference type="Proteomes" id="UP000326924"/>
    </source>
</evidence>
<comment type="similarity">
    <text evidence="2 11">Belongs to the copper/topaquinone oxidase family.</text>
</comment>
<dbReference type="SUPFAM" id="SSF49998">
    <property type="entry name" value="Amine oxidase catalytic domain"/>
    <property type="match status" value="1"/>
</dbReference>
<evidence type="ECO:0000256" key="8">
    <source>
        <dbReference type="ARBA" id="ARBA00023157"/>
    </source>
</evidence>
<evidence type="ECO:0000256" key="12">
    <source>
        <dbReference type="SAM" id="MobiDB-lite"/>
    </source>
</evidence>
<dbReference type="InterPro" id="IPR016182">
    <property type="entry name" value="Cu_amine_oxidase_N-reg"/>
</dbReference>
<evidence type="ECO:0000259" key="13">
    <source>
        <dbReference type="Pfam" id="PF01179"/>
    </source>
</evidence>
<comment type="cofactor">
    <cofactor evidence="11">
        <name>Cu cation</name>
        <dbReference type="ChEBI" id="CHEBI:23378"/>
    </cofactor>
    <text evidence="11">Contains 1 topaquinone per subunit.</text>
</comment>
<reference evidence="14 15" key="1">
    <citation type="submission" date="2019-09" db="EMBL/GenBank/DDBJ databases">
        <title>Draft genome of the ectomycorrhizal ascomycete Sphaerosporella brunnea.</title>
        <authorList>
            <consortium name="DOE Joint Genome Institute"/>
            <person name="Benucci G.M."/>
            <person name="Marozzi G."/>
            <person name="Antonielli L."/>
            <person name="Sanchez S."/>
            <person name="Marco P."/>
            <person name="Wang X."/>
            <person name="Falini L.B."/>
            <person name="Barry K."/>
            <person name="Haridas S."/>
            <person name="Lipzen A."/>
            <person name="Labutti K."/>
            <person name="Grigoriev I.V."/>
            <person name="Murat C."/>
            <person name="Martin F."/>
            <person name="Albertini E."/>
            <person name="Donnini D."/>
            <person name="Bonito G."/>
        </authorList>
    </citation>
    <scope>NUCLEOTIDE SEQUENCE [LARGE SCALE GENOMIC DNA]</scope>
    <source>
        <strain evidence="14 15">Sb_GMNB300</strain>
    </source>
</reference>
<dbReference type="PANTHER" id="PTHR10638:SF91">
    <property type="entry name" value="AMINE OXIDASE"/>
    <property type="match status" value="1"/>
</dbReference>
<dbReference type="EMBL" id="VXIS01000056">
    <property type="protein sequence ID" value="KAA8909553.1"/>
    <property type="molecule type" value="Genomic_DNA"/>
</dbReference>
<sequence length="767" mass="85637">MRADSVRPRSPVTHALSSSDKLNIRLSTQPPRAPPHPLEQLSIEEIHAARGIVQNARLASSSTSSALPAVSIIYRNITLEEPAKALLVPFLKAEHAGTLNARTERPPRLARVLYDVVGEDKSMDLWESVVNVVAGTEVSYEVVDKRFHFPLSADEIELFPQLTMASPLFKEALAELTLPKNVHIVIDPWMYGGWENANEISPRYMQGLVYARDPETNNPDSNHYAFPLPLIPVMDMKTQQIIRVDRLATGGTEDGLKGGTGPKDALAHCRAAEYIPELVDGGLRQDLKPLNISQPFGPSFTVTNNSLVEWQKWRFRVGFNNREGAVIHDLWYDGRSVLYRLSFSEMAVPYGDPRPPYHRKQAFDFGDGGAGRAANNLELGCDCLGLIKYFDAVMNDSAGNGIISKNVVCMHEEDDGILWKHTNYRTGRAVVTRNRKLVVQFIITLANYEYIFAFNFDQAGGIMVETRATGIVSTVPIDPGKTSSWGNVVSPGVLAQNHQHIFNLRIDPAIDGHRNTLIQEESHPIPFTPELNPYGHGYEVHQVVLDTSCGVNAAPEKGRLFKIVNPNIKNPISGRPVGYKFVPSPTQLTLAHPDSIMAKRMGYASHHVWVTKYRDGELWASGRFTNQSSVEFGGLKDMADRKDTVENEDIVVWHSFGLTHNPRIEDWPVMYAALSLNTVTFRLRDLLTTLAFRPVETHQIHLKPSDFFTRNPAIDVPSSRNMTSKLHNSETPSPQRVKGYAAPDVEHRKIGKADERNGQQQIRACCM</sequence>
<dbReference type="SUPFAM" id="SSF54416">
    <property type="entry name" value="Amine oxidase N-terminal region"/>
    <property type="match status" value="2"/>
</dbReference>
<dbReference type="InterPro" id="IPR036460">
    <property type="entry name" value="Cu_amine_oxidase_C_sf"/>
</dbReference>
<evidence type="ECO:0000256" key="2">
    <source>
        <dbReference type="ARBA" id="ARBA00007983"/>
    </source>
</evidence>
<dbReference type="InterPro" id="IPR049948">
    <property type="entry name" value="Cu_Am_ox_TPQ-bd"/>
</dbReference>
<dbReference type="Pfam" id="PF01179">
    <property type="entry name" value="Cu_amine_oxid"/>
    <property type="match status" value="1"/>
</dbReference>
<evidence type="ECO:0000256" key="4">
    <source>
        <dbReference type="ARBA" id="ARBA00022723"/>
    </source>
</evidence>